<name>I6YLV6_MYCWM</name>
<feature type="compositionally biased region" description="Low complexity" evidence="1">
    <location>
        <begin position="1837"/>
        <end position="1847"/>
    </location>
</feature>
<keyword evidence="4" id="KW-1185">Reference proteome</keyword>
<dbReference type="STRING" id="1197325.WEN_02360"/>
<dbReference type="RefSeq" id="WP_014849969.1">
    <property type="nucleotide sequence ID" value="NC_018149.1"/>
</dbReference>
<dbReference type="PATRIC" id="fig|1197325.3.peg.507"/>
<reference evidence="3 4" key="1">
    <citation type="journal article" date="2012" name="J. Bacteriol.">
        <title>Complete genome sequence of Mycoplasma wenyonii strain Massachusetts.</title>
        <authorList>
            <person name="Dos Santos A.P."/>
            <person name="Guimaraes A.M."/>
            <person name="do Nascimento N.C."/>
            <person name="Sanmiguel P.J."/>
            <person name="Messick J.B."/>
        </authorList>
    </citation>
    <scope>NUCLEOTIDE SEQUENCE [LARGE SCALE GENOMIC DNA]</scope>
    <source>
        <strain evidence="3 4">Massachusetts</strain>
    </source>
</reference>
<dbReference type="KEGG" id="mwe:WEN_02360"/>
<feature type="transmembrane region" description="Helical" evidence="2">
    <location>
        <begin position="1956"/>
        <end position="1983"/>
    </location>
</feature>
<feature type="transmembrane region" description="Helical" evidence="2">
    <location>
        <begin position="878"/>
        <end position="899"/>
    </location>
</feature>
<keyword evidence="2" id="KW-0812">Transmembrane</keyword>
<keyword evidence="2" id="KW-0472">Membrane</keyword>
<evidence type="ECO:0000256" key="1">
    <source>
        <dbReference type="SAM" id="MobiDB-lite"/>
    </source>
</evidence>
<dbReference type="EMBL" id="CP003703">
    <property type="protein sequence ID" value="AFN65259.1"/>
    <property type="molecule type" value="Genomic_DNA"/>
</dbReference>
<protein>
    <submittedName>
        <fullName evidence="3">Uncharacterized protein</fullName>
    </submittedName>
</protein>
<feature type="transmembrane region" description="Helical" evidence="2">
    <location>
        <begin position="919"/>
        <end position="938"/>
    </location>
</feature>
<sequence>MLLLSKTVTNHLRSNLFSTTVITFFAGCSAFVQISTDNIKGIIDASLSPYSALPRNDIFIKTGKPEPYMGGASFTVPVEVTVKDAEVNPDGPKEIRIITPLGWFTTFEHKLAVERASKVSQTKADYGGDYCIPMTGLRSIYTNYYVRPHIRFKGIWDAEIKGAEPLVPKENKTYRRECAEYVEEKPIDEEFLGKLMHDYIANWFEKPSESSSGEGLVAFVKGNEVPRASQELSTDNLEKTLTPFLQERDEGSGQKKNDLSTKNCYSSQQKSWCGAVTISENSGKNQFSFKSTSSIKFRDNTTLDNNSQAPKSGIFGGWKQKGQGQGKVSKLELLAGKKSEELQNAEYLRKHQERRKSKLKIDIEAMLLNSEHMDVRKILESFRSDFEQSLTLTQASESEQQATVNPCKTSTGKAIRSHLDLYEPVSKNPWLQNAANRQMRRYSATETNNYIYNKWRTHQDNQLLRKKESPCEKDMLKFSVHRSVQLSNIGLTQVSSSGKDNTFDGHSFKVIAYEDEQERGIVNPIKIIKGNPLFRARENQEQLLKEFIQNFDEPFYSPSMVPMLRMISRANFSDKDLKEKQKQTENAQHQKYEGVRETLHWWIDYLQYPWRDTWNIESVKNKQFDPIMYTRLQLWLEEIFNGTWSSNGSRIIFNFTAPYEHLVLGDLVPQLKIPIKNFKTIGYIDQPTASFTVVSPEYARIHNLEPISDEQYKHFRERVNNLWLYQETWEKYYEDFIKIQDNKKHLVNVGEKQMIIVGIGQTPDLLYPVQSWLTLQPDKTKEALIYVDNYGFNDLKERGTIKYQEQYINVRLPENIVSKGPEAIKTYREKLTQFIDSKLTDKYKNYYHLTVAGAPEGSNQLYSIRSSYVPTFQSRVGAVSYVLSSAVYVVVLILLLILIKKYLKSNLYLFGNFIANGMIKVDVLLNICLFALIPLALATTMGFLLSWAMQTSFYSIISAFWYLTVQMNPLGATSALYFILKVLAFMIPIFYFYSKYTLKDNVSALLKTTASMKVNKGTLLIYRLIHKVSTLWKFKSVLVFNTLGQSGILTITSAIGFIFLNFFLHNHGQFAKVSKAEKIVKAHEFEMDFETPTQQAGEYNLATYEEIGSKVPSATPKLTSAGTGGEDSKKDKYYILNYREKDLLDKIWEEYKGMRPRWLNGGESNECDLETVRSGGDGHARGDSVSQGQVSKVAKFNDLFCLKKVGKSEESASEGTWEINKSSVSSGSEEDYYIRDKKIYEGNKTLKKLLDQYPNYWFISSRDQSVVETAIDFFKHKTLLRIFLDLDFEFTSESGFQKYNIWNQQSKELEKIQPMLQKMDEKNYDDFIQDLVRSKYGPLFVSKFMKKHETSQGIGGGASTTQDASKLLARQGDTYQGKKSWYFKGEQIGREWQESNKKKDGWTSVCLQPTQGLKKIEDKKTGNCNNGAVGNTLSNGNNDNKPFENGLYHLDVKKIVFFNDAPDVDKDLFVVYNPEFLYLIITAVEDFSKLREKAISEKKKNQEYTLPIKYTFGNIVHSSDPSFTKKGGQNESPEYYSSTMKKENGKTFDPSKTPQGDQTYTWANGELQSTKNDILAPDTRIVGLKEDARGSFYKLYSNDQLINGKLYEGSMGQQVSTGESTSPFPIIINKFAARKHNLKEGDTISFTPKNHFTRYTCQLQPKPEKGKPQVTTTNSKNPDFCNLESEGGEQAWKNTKIKPHTLKVVGIFDSFYQEAYFMSQKDLNTILGLNPDKGFNGIFTPKREGRYPDQLSVSLSSYSVSGIYTTLQQKVGNNAFSNLLRSSAPFKEANKKISDEELKRKTDEEYFKHKNYKIFLDAVAGSEVGYSKYLESLTPTSSGSSSSSSGSQATTKSRSQREGEIEGEVQKIISRVSQTFSEYPNPIGTALKGLMNHGIVGDVVFNNLSNLTDNVSYLVIFVFFPLLLMSLITIVYLLIKDLENVFVTMKLLGFGTKENSMPIIVYLLFLFVFSSFIGSLILPGVLGKYVDILFNSQSILLPLITSNGLMAGVFAILGAIYLFSIFKSYVKIKGIYLPISIKLLVG</sequence>
<gene>
    <name evidence="3" type="ordered locus">WEN_02360</name>
</gene>
<feature type="transmembrane region" description="Helical" evidence="2">
    <location>
        <begin position="1995"/>
        <end position="2019"/>
    </location>
</feature>
<organism evidence="3 4">
    <name type="scientific">Mycoplasma wenyonii (strain Massachusetts)</name>
    <name type="common">Eperythrozoon wenyonii</name>
    <dbReference type="NCBI Taxonomy" id="1197325"/>
    <lineage>
        <taxon>Bacteria</taxon>
        <taxon>Bacillati</taxon>
        <taxon>Mycoplasmatota</taxon>
        <taxon>Mollicutes</taxon>
        <taxon>Mycoplasmataceae</taxon>
        <taxon>Mycoplasma</taxon>
    </lineage>
</organism>
<feature type="transmembrane region" description="Helical" evidence="2">
    <location>
        <begin position="1037"/>
        <end position="1064"/>
    </location>
</feature>
<keyword evidence="2" id="KW-1133">Transmembrane helix</keyword>
<feature type="region of interest" description="Disordered" evidence="1">
    <location>
        <begin position="1521"/>
        <end position="1556"/>
    </location>
</feature>
<accession>I6YLV6</accession>
<dbReference type="HOGENOM" id="CLU_233797_0_0_14"/>
<dbReference type="OrthoDB" id="403889at2"/>
<proteinExistence type="predicted"/>
<dbReference type="Proteomes" id="UP000009005">
    <property type="component" value="Chromosome"/>
</dbReference>
<evidence type="ECO:0000313" key="4">
    <source>
        <dbReference type="Proteomes" id="UP000009005"/>
    </source>
</evidence>
<evidence type="ECO:0000256" key="2">
    <source>
        <dbReference type="SAM" id="Phobius"/>
    </source>
</evidence>
<feature type="compositionally biased region" description="Polar residues" evidence="1">
    <location>
        <begin position="1521"/>
        <end position="1539"/>
    </location>
</feature>
<feature type="region of interest" description="Disordered" evidence="1">
    <location>
        <begin position="299"/>
        <end position="323"/>
    </location>
</feature>
<feature type="transmembrane region" description="Helical" evidence="2">
    <location>
        <begin position="1911"/>
        <end position="1935"/>
    </location>
</feature>
<feature type="transmembrane region" description="Helical" evidence="2">
    <location>
        <begin position="975"/>
        <end position="993"/>
    </location>
</feature>
<dbReference type="PROSITE" id="PS51257">
    <property type="entry name" value="PROKAR_LIPOPROTEIN"/>
    <property type="match status" value="1"/>
</dbReference>
<feature type="region of interest" description="Disordered" evidence="1">
    <location>
        <begin position="1834"/>
        <end position="1861"/>
    </location>
</feature>
<evidence type="ECO:0000313" key="3">
    <source>
        <dbReference type="EMBL" id="AFN65259.1"/>
    </source>
</evidence>